<accession>A0A4D6M0N9</accession>
<name>A0A4D6M0N9_VIGUN</name>
<evidence type="ECO:0000313" key="1">
    <source>
        <dbReference type="EMBL" id="QCD94702.1"/>
    </source>
</evidence>
<evidence type="ECO:0000313" key="2">
    <source>
        <dbReference type="Proteomes" id="UP000501690"/>
    </source>
</evidence>
<dbReference type="AlphaFoldDB" id="A0A4D6M0N9"/>
<sequence>MGSIEKDEEEEDENIKFSKRVMILISKSNQGSIPKSSVIDAERESSREFGPIWFFLIGAEEKSCTIATTIFFLPTAQGWHTVRRSCSETEVEIRLQEMESEQLSRNVAANSYWLAFVCLCQDCEGTAKK</sequence>
<organism evidence="1 2">
    <name type="scientific">Vigna unguiculata</name>
    <name type="common">Cowpea</name>
    <dbReference type="NCBI Taxonomy" id="3917"/>
    <lineage>
        <taxon>Eukaryota</taxon>
        <taxon>Viridiplantae</taxon>
        <taxon>Streptophyta</taxon>
        <taxon>Embryophyta</taxon>
        <taxon>Tracheophyta</taxon>
        <taxon>Spermatophyta</taxon>
        <taxon>Magnoliopsida</taxon>
        <taxon>eudicotyledons</taxon>
        <taxon>Gunneridae</taxon>
        <taxon>Pentapetalae</taxon>
        <taxon>rosids</taxon>
        <taxon>fabids</taxon>
        <taxon>Fabales</taxon>
        <taxon>Fabaceae</taxon>
        <taxon>Papilionoideae</taxon>
        <taxon>50 kb inversion clade</taxon>
        <taxon>NPAAA clade</taxon>
        <taxon>indigoferoid/millettioid clade</taxon>
        <taxon>Phaseoleae</taxon>
        <taxon>Vigna</taxon>
    </lineage>
</organism>
<proteinExistence type="predicted"/>
<protein>
    <submittedName>
        <fullName evidence="1">Uncharacterized protein</fullName>
    </submittedName>
</protein>
<reference evidence="1 2" key="1">
    <citation type="submission" date="2019-04" db="EMBL/GenBank/DDBJ databases">
        <title>An improved genome assembly and genetic linkage map for asparagus bean, Vigna unguiculata ssp. sesquipedialis.</title>
        <authorList>
            <person name="Xia Q."/>
            <person name="Zhang R."/>
            <person name="Dong Y."/>
        </authorList>
    </citation>
    <scope>NUCLEOTIDE SEQUENCE [LARGE SCALE GENOMIC DNA]</scope>
    <source>
        <tissue evidence="1">Leaf</tissue>
    </source>
</reference>
<keyword evidence="2" id="KW-1185">Reference proteome</keyword>
<dbReference type="EMBL" id="CP039349">
    <property type="protein sequence ID" value="QCD94702.1"/>
    <property type="molecule type" value="Genomic_DNA"/>
</dbReference>
<dbReference type="Proteomes" id="UP000501690">
    <property type="component" value="Linkage Group LG5"/>
</dbReference>
<gene>
    <name evidence="1" type="ORF">DEO72_LG5g2787</name>
</gene>